<dbReference type="Proteomes" id="UP001165366">
    <property type="component" value="Unassembled WGS sequence"/>
</dbReference>
<keyword evidence="9" id="KW-0812">Transmembrane</keyword>
<dbReference type="SUPFAM" id="SSF55785">
    <property type="entry name" value="PYP-like sensor domain (PAS domain)"/>
    <property type="match status" value="1"/>
</dbReference>
<evidence type="ECO:0000256" key="2">
    <source>
        <dbReference type="ARBA" id="ARBA00012438"/>
    </source>
</evidence>
<evidence type="ECO:0000256" key="6">
    <source>
        <dbReference type="ARBA" id="ARBA00022777"/>
    </source>
</evidence>
<feature type="transmembrane region" description="Helical" evidence="9">
    <location>
        <begin position="12"/>
        <end position="29"/>
    </location>
</feature>
<keyword evidence="8" id="KW-0843">Virulence</keyword>
<proteinExistence type="predicted"/>
<feature type="domain" description="PAC" evidence="11">
    <location>
        <begin position="158"/>
        <end position="210"/>
    </location>
</feature>
<protein>
    <recommendedName>
        <fullName evidence="2">histidine kinase</fullName>
        <ecNumber evidence="2">2.7.13.3</ecNumber>
    </recommendedName>
</protein>
<organism evidence="12 13">
    <name type="scientific">Rhodohalobacter sulfatireducens</name>
    <dbReference type="NCBI Taxonomy" id="2911366"/>
    <lineage>
        <taxon>Bacteria</taxon>
        <taxon>Pseudomonadati</taxon>
        <taxon>Balneolota</taxon>
        <taxon>Balneolia</taxon>
        <taxon>Balneolales</taxon>
        <taxon>Balneolaceae</taxon>
        <taxon>Rhodohalobacter</taxon>
    </lineage>
</organism>
<evidence type="ECO:0000313" key="12">
    <source>
        <dbReference type="EMBL" id="MCG2590412.1"/>
    </source>
</evidence>
<name>A0ABS9KHT5_9BACT</name>
<dbReference type="InterPro" id="IPR000700">
    <property type="entry name" value="PAS-assoc_C"/>
</dbReference>
<dbReference type="PANTHER" id="PTHR41523:SF8">
    <property type="entry name" value="ETHYLENE RESPONSE SENSOR PROTEIN"/>
    <property type="match status" value="1"/>
</dbReference>
<dbReference type="EC" id="2.7.13.3" evidence="2"/>
<dbReference type="RefSeq" id="WP_237855808.1">
    <property type="nucleotide sequence ID" value="NZ_JAKLWS010000032.1"/>
</dbReference>
<gene>
    <name evidence="12" type="ORF">L6773_17685</name>
</gene>
<accession>A0ABS9KHT5</accession>
<dbReference type="InterPro" id="IPR011495">
    <property type="entry name" value="Sig_transdc_His_kin_sub2_dim/P"/>
</dbReference>
<evidence type="ECO:0000256" key="7">
    <source>
        <dbReference type="ARBA" id="ARBA00022840"/>
    </source>
</evidence>
<keyword evidence="9" id="KW-1133">Transmembrane helix</keyword>
<keyword evidence="13" id="KW-1185">Reference proteome</keyword>
<evidence type="ECO:0000256" key="8">
    <source>
        <dbReference type="ARBA" id="ARBA00023026"/>
    </source>
</evidence>
<dbReference type="PANTHER" id="PTHR41523">
    <property type="entry name" value="TWO-COMPONENT SYSTEM SENSOR PROTEIN"/>
    <property type="match status" value="1"/>
</dbReference>
<dbReference type="NCBIfam" id="TIGR00229">
    <property type="entry name" value="sensory_box"/>
    <property type="match status" value="1"/>
</dbReference>
<dbReference type="PROSITE" id="PS50113">
    <property type="entry name" value="PAC"/>
    <property type="match status" value="1"/>
</dbReference>
<dbReference type="CDD" id="cd00130">
    <property type="entry name" value="PAS"/>
    <property type="match status" value="1"/>
</dbReference>
<evidence type="ECO:0000256" key="3">
    <source>
        <dbReference type="ARBA" id="ARBA00022553"/>
    </source>
</evidence>
<feature type="transmembrane region" description="Helical" evidence="9">
    <location>
        <begin position="53"/>
        <end position="74"/>
    </location>
</feature>
<evidence type="ECO:0000256" key="9">
    <source>
        <dbReference type="SAM" id="Phobius"/>
    </source>
</evidence>
<evidence type="ECO:0000256" key="5">
    <source>
        <dbReference type="ARBA" id="ARBA00022741"/>
    </source>
</evidence>
<keyword evidence="4" id="KW-0808">Transferase</keyword>
<keyword evidence="6" id="KW-0418">Kinase</keyword>
<dbReference type="Gene3D" id="3.30.565.10">
    <property type="entry name" value="Histidine kinase-like ATPase, C-terminal domain"/>
    <property type="match status" value="1"/>
</dbReference>
<evidence type="ECO:0000259" key="11">
    <source>
        <dbReference type="PROSITE" id="PS50113"/>
    </source>
</evidence>
<comment type="caution">
    <text evidence="12">The sequence shown here is derived from an EMBL/GenBank/DDBJ whole genome shotgun (WGS) entry which is preliminary data.</text>
</comment>
<dbReference type="PROSITE" id="PS50112">
    <property type="entry name" value="PAS"/>
    <property type="match status" value="1"/>
</dbReference>
<dbReference type="Gene3D" id="3.30.450.20">
    <property type="entry name" value="PAS domain"/>
    <property type="match status" value="1"/>
</dbReference>
<keyword evidence="9" id="KW-0472">Membrane</keyword>
<dbReference type="InterPro" id="IPR035965">
    <property type="entry name" value="PAS-like_dom_sf"/>
</dbReference>
<dbReference type="InterPro" id="IPR000014">
    <property type="entry name" value="PAS"/>
</dbReference>
<dbReference type="SMART" id="SM00091">
    <property type="entry name" value="PAS"/>
    <property type="match status" value="1"/>
</dbReference>
<reference evidence="12" key="2">
    <citation type="submission" date="2024-05" db="EMBL/GenBank/DDBJ databases">
        <title>Rhodohalobacter halophilus gen. nov., sp. nov., a moderately halophilic member of the family Balneolaceae.</title>
        <authorList>
            <person name="Xia J."/>
        </authorList>
    </citation>
    <scope>NUCLEOTIDE SEQUENCE</scope>
    <source>
        <strain evidence="12">WB101</strain>
    </source>
</reference>
<evidence type="ECO:0000256" key="4">
    <source>
        <dbReference type="ARBA" id="ARBA00022679"/>
    </source>
</evidence>
<feature type="domain" description="PAS" evidence="10">
    <location>
        <begin position="84"/>
        <end position="154"/>
    </location>
</feature>
<dbReference type="Pfam" id="PF07568">
    <property type="entry name" value="HisKA_2"/>
    <property type="match status" value="1"/>
</dbReference>
<evidence type="ECO:0000256" key="1">
    <source>
        <dbReference type="ARBA" id="ARBA00000085"/>
    </source>
</evidence>
<dbReference type="InterPro" id="IPR001610">
    <property type="entry name" value="PAC"/>
</dbReference>
<comment type="catalytic activity">
    <reaction evidence="1">
        <text>ATP + protein L-histidine = ADP + protein N-phospho-L-histidine.</text>
        <dbReference type="EC" id="2.7.13.3"/>
    </reaction>
</comment>
<evidence type="ECO:0000259" key="10">
    <source>
        <dbReference type="PROSITE" id="PS50112"/>
    </source>
</evidence>
<dbReference type="Pfam" id="PF13426">
    <property type="entry name" value="PAS_9"/>
    <property type="match status" value="1"/>
</dbReference>
<keyword evidence="7" id="KW-0067">ATP-binding</keyword>
<dbReference type="SMART" id="SM00086">
    <property type="entry name" value="PAC"/>
    <property type="match status" value="1"/>
</dbReference>
<sequence length="427" mass="49502">MDKLKTIIKSSPFIIAFIYLIVGALWIQYSDQAVLAMFDDSDTITQIQSFKGWFYVLASSILIYFLVYQSNVLVKNLFDDTRKEKDKFEATFQKAPVGIAHHKPDEKWMLVNQTLCNILGYKKDELLQLNFDDFIHPEDLQRGRQLDQDIIHGVISSYKDEKRYKRKDGSFIDIQLTKGSVRDKDGDVKYLIAIIEDISRQKKDQARLRQTLEEKEILLAEVHHRVKNNIALMSALLELQLMNSDSNYLNEVLYHYKTRLKSLSLIYDNFKGVEKEPNIDFKWFLNEQYNYLKHVFDMSETEIEYRKTNRDIELNINQAIPVGLICNEILIHAYTREFTDIENSFINIQLTAENGRVKLSVENNGKPANGQADINDSQSLDARIMHALVKQINGEVSLTTNDDIEIFELVFEKGVWKGAGSHIQPTS</sequence>
<dbReference type="InterPro" id="IPR036890">
    <property type="entry name" value="HATPase_C_sf"/>
</dbReference>
<dbReference type="EMBL" id="JAKLWS010000032">
    <property type="protein sequence ID" value="MCG2590412.1"/>
    <property type="molecule type" value="Genomic_DNA"/>
</dbReference>
<keyword evidence="5" id="KW-0547">Nucleotide-binding</keyword>
<evidence type="ECO:0000313" key="13">
    <source>
        <dbReference type="Proteomes" id="UP001165366"/>
    </source>
</evidence>
<keyword evidence="3" id="KW-0597">Phosphoprotein</keyword>
<reference evidence="12" key="1">
    <citation type="submission" date="2022-01" db="EMBL/GenBank/DDBJ databases">
        <authorList>
            <person name="Wang Y."/>
        </authorList>
    </citation>
    <scope>NUCLEOTIDE SEQUENCE</scope>
    <source>
        <strain evidence="12">WB101</strain>
    </source>
</reference>